<name>A0A9D4U2W8_ADICA</name>
<reference evidence="7" key="1">
    <citation type="submission" date="2021-01" db="EMBL/GenBank/DDBJ databases">
        <title>Adiantum capillus-veneris genome.</title>
        <authorList>
            <person name="Fang Y."/>
            <person name="Liao Q."/>
        </authorList>
    </citation>
    <scope>NUCLEOTIDE SEQUENCE</scope>
    <source>
        <strain evidence="7">H3</strain>
        <tissue evidence="7">Leaf</tissue>
    </source>
</reference>
<dbReference type="EMBL" id="JABFUD020000024">
    <property type="protein sequence ID" value="KAI5060362.1"/>
    <property type="molecule type" value="Genomic_DNA"/>
</dbReference>
<dbReference type="GO" id="GO:0032259">
    <property type="term" value="P:methylation"/>
    <property type="evidence" value="ECO:0007669"/>
    <property type="project" value="UniProtKB-KW"/>
</dbReference>
<dbReference type="OrthoDB" id="412876at2759"/>
<dbReference type="InterPro" id="IPR055135">
    <property type="entry name" value="PRMT_dom"/>
</dbReference>
<gene>
    <name evidence="7" type="ORF">GOP47_0024782</name>
</gene>
<dbReference type="FunFam" id="3.40.50.150:FF:000070">
    <property type="entry name" value="Protein arginine N-methyltransferase 7"/>
    <property type="match status" value="1"/>
</dbReference>
<dbReference type="InterPro" id="IPR025799">
    <property type="entry name" value="Arg_MeTrfase"/>
</dbReference>
<keyword evidence="1 5" id="KW-0489">Methyltransferase</keyword>
<proteinExistence type="predicted"/>
<evidence type="ECO:0000313" key="7">
    <source>
        <dbReference type="EMBL" id="KAI5060362.1"/>
    </source>
</evidence>
<feature type="domain" description="Protein arginine N-methyltransferase" evidence="6">
    <location>
        <begin position="240"/>
        <end position="343"/>
    </location>
</feature>
<dbReference type="Proteomes" id="UP000886520">
    <property type="component" value="Chromosome 24"/>
</dbReference>
<dbReference type="SUPFAM" id="SSF53335">
    <property type="entry name" value="S-adenosyl-L-methionine-dependent methyltransferases"/>
    <property type="match status" value="2"/>
</dbReference>
<dbReference type="PANTHER" id="PTHR11006:SF4">
    <property type="entry name" value="PROTEIN ARGININE N-METHYLTRANSFERASE 7"/>
    <property type="match status" value="1"/>
</dbReference>
<evidence type="ECO:0000256" key="4">
    <source>
        <dbReference type="ARBA" id="ARBA00022737"/>
    </source>
</evidence>
<dbReference type="GO" id="GO:0042054">
    <property type="term" value="F:histone methyltransferase activity"/>
    <property type="evidence" value="ECO:0007669"/>
    <property type="project" value="TreeGrafter"/>
</dbReference>
<organism evidence="7 8">
    <name type="scientific">Adiantum capillus-veneris</name>
    <name type="common">Maidenhair fern</name>
    <dbReference type="NCBI Taxonomy" id="13818"/>
    <lineage>
        <taxon>Eukaryota</taxon>
        <taxon>Viridiplantae</taxon>
        <taxon>Streptophyta</taxon>
        <taxon>Embryophyta</taxon>
        <taxon>Tracheophyta</taxon>
        <taxon>Polypodiopsida</taxon>
        <taxon>Polypodiidae</taxon>
        <taxon>Polypodiales</taxon>
        <taxon>Pteridineae</taxon>
        <taxon>Pteridaceae</taxon>
        <taxon>Vittarioideae</taxon>
        <taxon>Adiantum</taxon>
    </lineage>
</organism>
<evidence type="ECO:0000313" key="8">
    <source>
        <dbReference type="Proteomes" id="UP000886520"/>
    </source>
</evidence>
<evidence type="ECO:0000256" key="1">
    <source>
        <dbReference type="ARBA" id="ARBA00022603"/>
    </source>
</evidence>
<dbReference type="Pfam" id="PF22528">
    <property type="entry name" value="PRMT_C"/>
    <property type="match status" value="2"/>
</dbReference>
<evidence type="ECO:0000256" key="2">
    <source>
        <dbReference type="ARBA" id="ARBA00022679"/>
    </source>
</evidence>
<evidence type="ECO:0000256" key="5">
    <source>
        <dbReference type="PROSITE-ProRule" id="PRU01015"/>
    </source>
</evidence>
<protein>
    <recommendedName>
        <fullName evidence="6">Protein arginine N-methyltransferase domain-containing protein</fullName>
    </recommendedName>
</protein>
<keyword evidence="2 5" id="KW-0808">Transferase</keyword>
<dbReference type="PANTHER" id="PTHR11006">
    <property type="entry name" value="PROTEIN ARGININE N-METHYLTRANSFERASE"/>
    <property type="match status" value="1"/>
</dbReference>
<dbReference type="GO" id="GO:0016274">
    <property type="term" value="F:protein-arginine N-methyltransferase activity"/>
    <property type="evidence" value="ECO:0007669"/>
    <property type="project" value="InterPro"/>
</dbReference>
<keyword evidence="3 5" id="KW-0949">S-adenosyl-L-methionine</keyword>
<keyword evidence="8" id="KW-1185">Reference proteome</keyword>
<dbReference type="AlphaFoldDB" id="A0A9D4U2W8"/>
<dbReference type="InterPro" id="IPR029063">
    <property type="entry name" value="SAM-dependent_MTases_sf"/>
</dbReference>
<accession>A0A9D4U2W8</accession>
<comment type="caution">
    <text evidence="7">The sequence shown here is derived from an EMBL/GenBank/DDBJ whole genome shotgun (WGS) entry which is preliminary data.</text>
</comment>
<feature type="domain" description="Protein arginine N-methyltransferase" evidence="6">
    <location>
        <begin position="588"/>
        <end position="666"/>
    </location>
</feature>
<dbReference type="PROSITE" id="PS51678">
    <property type="entry name" value="SAM_MT_PRMT"/>
    <property type="match status" value="2"/>
</dbReference>
<dbReference type="Gene3D" id="2.70.160.11">
    <property type="entry name" value="Hnrnp arginine n-methyltransferase1"/>
    <property type="match status" value="2"/>
</dbReference>
<evidence type="ECO:0000256" key="3">
    <source>
        <dbReference type="ARBA" id="ARBA00022691"/>
    </source>
</evidence>
<keyword evidence="4" id="KW-0677">Repeat</keyword>
<sequence>MVIIIIPVELAECFSFLQKIRIKISTSLAAHYRIALACNGNFTLVSKETWLLLKKFWHMQLLQNNRHVVLNYGKAGTGLLSMMASRSLREAVLASSDCMLDKPVIACEAFLPMYLLALKVLHLNGFTSSVKLVHKRSEDMKVGIDMMSPADVLVTEILDSTLLGEGLIPTLQHAHDHLLTQNALVIPNKATIFGQLIQCNKLWRMQDLRGLESQLKDGLVFHPPLIEQKTLLKPVQHAMHVNALADSVELMTEPFKVFEFDFAKRPSSHGKADIVVKAMGTGVVHAVISWWVLELDQKGSEVYSTAPKWVEQCQHSWQDHWKQCVWFIPGHGLNVQDGEDVKVWACHDQISFKYHINLARGFDDSFIISEPETRMPFMRPERIGLLGSLNWRSVVLNALKRILRHGSPLCLVVDDSLPLTITAAASSTSASVVSILPGLPSINFNFVESLLKANGLQTEQVKMVPKKANELTVDDFGGRKVNVLLGEPYYLACEDMVPWRNLRFWKERTHLASLLDENAIIVPCRGVLYGMAMWMHDLWRSRRALKSVQGFNHSLVNKVFGACGDLPVPLEEPILPFHLWQCGEYQELTEPFPIMSFHFSKPIETVKASTKVHILSSGICHGIILWIDWVLHAESEERVSTGPEGHEPSHWKQGVKLFRSPVQVESFLSKDASLNPNMFELHALFDSESGDLQVNTNFLVPIQKRPAQINLHRKIFFFQLGKWPKGYSSPTR</sequence>
<dbReference type="Gene3D" id="3.40.50.150">
    <property type="entry name" value="Vaccinia Virus protein VP39"/>
    <property type="match status" value="2"/>
</dbReference>
<evidence type="ECO:0000259" key="6">
    <source>
        <dbReference type="Pfam" id="PF22528"/>
    </source>
</evidence>